<organism evidence="1 2">
    <name type="scientific">Kickxella alabastrina</name>
    <dbReference type="NCBI Taxonomy" id="61397"/>
    <lineage>
        <taxon>Eukaryota</taxon>
        <taxon>Fungi</taxon>
        <taxon>Fungi incertae sedis</taxon>
        <taxon>Zoopagomycota</taxon>
        <taxon>Kickxellomycotina</taxon>
        <taxon>Kickxellomycetes</taxon>
        <taxon>Kickxellales</taxon>
        <taxon>Kickxellaceae</taxon>
        <taxon>Kickxella</taxon>
    </lineage>
</organism>
<dbReference type="EMBL" id="JANBPG010000098">
    <property type="protein sequence ID" value="KAJ1900157.1"/>
    <property type="molecule type" value="Genomic_DNA"/>
</dbReference>
<evidence type="ECO:0000313" key="2">
    <source>
        <dbReference type="Proteomes" id="UP001150581"/>
    </source>
</evidence>
<proteinExistence type="predicted"/>
<accession>A0ACC1ISZ2</accession>
<evidence type="ECO:0000313" key="1">
    <source>
        <dbReference type="EMBL" id="KAJ1900157.1"/>
    </source>
</evidence>
<gene>
    <name evidence="1" type="primary">KIP1</name>
    <name evidence="1" type="ORF">LPJ66_001650</name>
</gene>
<protein>
    <submittedName>
        <fullName evidence="1">Kinesin- motor protein</fullName>
    </submittedName>
</protein>
<comment type="caution">
    <text evidence="1">The sequence shown here is derived from an EMBL/GenBank/DDBJ whole genome shotgun (WGS) entry which is preliminary data.</text>
</comment>
<reference evidence="1" key="1">
    <citation type="submission" date="2022-07" db="EMBL/GenBank/DDBJ databases">
        <title>Phylogenomic reconstructions and comparative analyses of Kickxellomycotina fungi.</title>
        <authorList>
            <person name="Reynolds N.K."/>
            <person name="Stajich J.E."/>
            <person name="Barry K."/>
            <person name="Grigoriev I.V."/>
            <person name="Crous P."/>
            <person name="Smith M.E."/>
        </authorList>
    </citation>
    <scope>NUCLEOTIDE SEQUENCE</scope>
    <source>
        <strain evidence="1">Benny 63K</strain>
    </source>
</reference>
<keyword evidence="2" id="KW-1185">Reference proteome</keyword>
<sequence>MSKSMTKSNGSATQEKDTNIQVVVRCRESPLRTTTSSSSIVVHPVFGQDVKIDGPSSIARSYQYDGVFGPKATQEHIYDKIVSPILNEVLLGYNCTIFAYGQTGTGKTYTMEGDLESGSPGNAPVISTPMTSRTQPPMFATAAAAAALGTNSARISSKAGIIPRTLYNLFYALDKQSAEYYVRVSYVELYNEELRDLLANNTAADNAHGRVFGGGFESSNGHLKVYDSGAEKGVIIQGLEEKIVGSAKEAMGFMQSGSIRRKVAATRCNDSSSRSHAIFTISVFIHERAVTAEGEDIVKIGKLNLVDLAGSENIGRSGAQDMRAREAGNINKSLLVLGRVINALVERNSYVPYRDSKLTYIIKDALGGRTRTCMIATISDTVTNIEETIKTLQYASQAKGIRNRPVANKRVSKSEIVHDMQHQIDQLKKDLEAARDSTGFFMAKDSYDELMLEVKTSREKSNDWKLRVDILEEQIEKLGREHAELEQHHKATRIALADSEQMLDRARVAFAVAQKQLDDQRVLTRAHALHENSLDTAARELYNTLAAADTDAQQLQQKISRMGDRERRNLRAAKNIEQKVRDETTRALAAVKGHSERAGEQTAQLLDTLRSRVGDEFEASVAEAVRQHVDALNTELATIAGGAEARGSQISEACEKTLVAFGSLVGSLAEGTHEASAKCAVACAEYMTSVGSTLKQQDEAMAAMSTSVLQLIEAGRDEAAAKQRESQSLTAQIIEDLTRHAAALTRKHAAEVGALQTKVSALAGQAQDADARLVQSIQAMLVERRELEAEAMAEMLQTAKAQAEENTTGATAVLEQSTGISRQAGQLADSLTTRISQIHGDIGASMDAALSDSAARSASFGSLAVTHADGMQMAVDATMASVSNVRSDSAALVADMRKGLAGMYEVADSAIGQGTQVSTVAVQRVSEVTGSALDSWRTARTELDGLAQTQSSELQEVATELGRGITAIADVVSHESSAGIAPTVCGGSTPPRRKYESVNQWNVTRDHDYILAKLTELERSDQIDQIDQQPREQLGWTGITVAPGAPISLAPMDIGSEDSDDMQMAGGDTNTPVSAISVQTLVSPESTTKSMLKRPSENIASPMTDSEMQQPPTRRPRTLSSRHSGSVLSVDGEDVQADAVMEAAASAIPLPVSRLQAPRRQRRTRN</sequence>
<dbReference type="Proteomes" id="UP001150581">
    <property type="component" value="Unassembled WGS sequence"/>
</dbReference>
<name>A0ACC1ISZ2_9FUNG</name>